<dbReference type="InterPro" id="IPR017665">
    <property type="entry name" value="Guanylate_kinase"/>
</dbReference>
<dbReference type="InterPro" id="IPR008144">
    <property type="entry name" value="Guanylate_kin-like_dom"/>
</dbReference>
<comment type="similarity">
    <text evidence="1 9">Belongs to the guanylate kinase family.</text>
</comment>
<evidence type="ECO:0000256" key="9">
    <source>
        <dbReference type="HAMAP-Rule" id="MF_00328"/>
    </source>
</evidence>
<dbReference type="Proteomes" id="UP001597297">
    <property type="component" value="Unassembled WGS sequence"/>
</dbReference>
<dbReference type="Pfam" id="PF00625">
    <property type="entry name" value="Guanylate_kin"/>
    <property type="match status" value="1"/>
</dbReference>
<feature type="binding site" evidence="9">
    <location>
        <begin position="13"/>
        <end position="20"/>
    </location>
    <ligand>
        <name>ATP</name>
        <dbReference type="ChEBI" id="CHEBI:30616"/>
    </ligand>
</feature>
<evidence type="ECO:0000256" key="1">
    <source>
        <dbReference type="ARBA" id="ARBA00005790"/>
    </source>
</evidence>
<keyword evidence="5 9" id="KW-0547">Nucleotide-binding</keyword>
<keyword evidence="12" id="KW-1185">Reference proteome</keyword>
<dbReference type="HAMAP" id="MF_00328">
    <property type="entry name" value="Guanylate_kinase"/>
    <property type="match status" value="1"/>
</dbReference>
<dbReference type="EC" id="2.7.4.8" evidence="2 9"/>
<dbReference type="InterPro" id="IPR008145">
    <property type="entry name" value="GK/Ca_channel_bsu"/>
</dbReference>
<dbReference type="PANTHER" id="PTHR23117:SF13">
    <property type="entry name" value="GUANYLATE KINASE"/>
    <property type="match status" value="1"/>
</dbReference>
<gene>
    <name evidence="9 11" type="primary">gmk</name>
    <name evidence="11" type="ORF">ACFSQZ_14680</name>
</gene>
<comment type="subcellular location">
    <subcellularLocation>
        <location evidence="9">Cytoplasm</location>
    </subcellularLocation>
</comment>
<evidence type="ECO:0000256" key="5">
    <source>
        <dbReference type="ARBA" id="ARBA00022741"/>
    </source>
</evidence>
<dbReference type="InterPro" id="IPR020590">
    <property type="entry name" value="Guanylate_kinase_CS"/>
</dbReference>
<dbReference type="Gene3D" id="3.40.50.300">
    <property type="entry name" value="P-loop containing nucleotide triphosphate hydrolases"/>
    <property type="match status" value="1"/>
</dbReference>
<comment type="function">
    <text evidence="9">Essential for recycling GMP and indirectly, cGMP.</text>
</comment>
<dbReference type="PANTHER" id="PTHR23117">
    <property type="entry name" value="GUANYLATE KINASE-RELATED"/>
    <property type="match status" value="1"/>
</dbReference>
<sequence>MSQRSGILFLVSGPSGSGKTTLCRRLSEEGEASYAISCTTRQPRPGETHGKDYFFLSIPEFKEKIANGEFLEFAEVHGNFYGTLTSEVINKLEQGTDVVLDIDVQGAAQVRDTTNPTVKNALVDIFIMPPSKEELHKRLSGRGTDSTEVIATRMKNSLEEMEHWPKYTFRLLSRTHEEDYTHFKSLLLGERLRINRHL</sequence>
<dbReference type="Gene3D" id="3.30.63.10">
    <property type="entry name" value="Guanylate Kinase phosphate binding domain"/>
    <property type="match status" value="1"/>
</dbReference>
<comment type="caution">
    <text evidence="11">The sequence shown here is derived from an EMBL/GenBank/DDBJ whole genome shotgun (WGS) entry which is preliminary data.</text>
</comment>
<keyword evidence="6 9" id="KW-0418">Kinase</keyword>
<dbReference type="EMBL" id="JBHUJC010000043">
    <property type="protein sequence ID" value="MFD2277711.1"/>
    <property type="molecule type" value="Genomic_DNA"/>
</dbReference>
<evidence type="ECO:0000256" key="2">
    <source>
        <dbReference type="ARBA" id="ARBA00012961"/>
    </source>
</evidence>
<dbReference type="SMART" id="SM00072">
    <property type="entry name" value="GuKc"/>
    <property type="match status" value="1"/>
</dbReference>
<evidence type="ECO:0000313" key="11">
    <source>
        <dbReference type="EMBL" id="MFD2277711.1"/>
    </source>
</evidence>
<name>A0ABW5E506_9BACT</name>
<evidence type="ECO:0000256" key="4">
    <source>
        <dbReference type="ARBA" id="ARBA00022679"/>
    </source>
</evidence>
<protein>
    <recommendedName>
        <fullName evidence="3 9">Guanylate kinase</fullName>
        <ecNumber evidence="2 9">2.7.4.8</ecNumber>
    </recommendedName>
    <alternativeName>
        <fullName evidence="8 9">GMP kinase</fullName>
    </alternativeName>
</protein>
<dbReference type="CDD" id="cd00071">
    <property type="entry name" value="GMPK"/>
    <property type="match status" value="1"/>
</dbReference>
<comment type="catalytic activity">
    <reaction evidence="9">
        <text>GMP + ATP = GDP + ADP</text>
        <dbReference type="Rhea" id="RHEA:20780"/>
        <dbReference type="ChEBI" id="CHEBI:30616"/>
        <dbReference type="ChEBI" id="CHEBI:58115"/>
        <dbReference type="ChEBI" id="CHEBI:58189"/>
        <dbReference type="ChEBI" id="CHEBI:456216"/>
        <dbReference type="EC" id="2.7.4.8"/>
    </reaction>
</comment>
<evidence type="ECO:0000256" key="8">
    <source>
        <dbReference type="ARBA" id="ARBA00030128"/>
    </source>
</evidence>
<dbReference type="NCBIfam" id="TIGR03263">
    <property type="entry name" value="guanyl_kin"/>
    <property type="match status" value="1"/>
</dbReference>
<evidence type="ECO:0000313" key="12">
    <source>
        <dbReference type="Proteomes" id="UP001597297"/>
    </source>
</evidence>
<accession>A0ABW5E506</accession>
<evidence type="ECO:0000256" key="3">
    <source>
        <dbReference type="ARBA" id="ARBA00016296"/>
    </source>
</evidence>
<evidence type="ECO:0000256" key="6">
    <source>
        <dbReference type="ARBA" id="ARBA00022777"/>
    </source>
</evidence>
<keyword evidence="4 9" id="KW-0808">Transferase</keyword>
<dbReference type="SUPFAM" id="SSF52540">
    <property type="entry name" value="P-loop containing nucleoside triphosphate hydrolases"/>
    <property type="match status" value="1"/>
</dbReference>
<dbReference type="PROSITE" id="PS50052">
    <property type="entry name" value="GUANYLATE_KINASE_2"/>
    <property type="match status" value="1"/>
</dbReference>
<keyword evidence="9" id="KW-0963">Cytoplasm</keyword>
<dbReference type="RefSeq" id="WP_377093554.1">
    <property type="nucleotide sequence ID" value="NZ_JBHSJM010000001.1"/>
</dbReference>
<feature type="domain" description="Guanylate kinase-like" evidence="10">
    <location>
        <begin position="6"/>
        <end position="188"/>
    </location>
</feature>
<keyword evidence="7 9" id="KW-0067">ATP-binding</keyword>
<evidence type="ECO:0000259" key="10">
    <source>
        <dbReference type="PROSITE" id="PS50052"/>
    </source>
</evidence>
<organism evidence="11 12">
    <name type="scientific">Rubritalea spongiae</name>
    <dbReference type="NCBI Taxonomy" id="430797"/>
    <lineage>
        <taxon>Bacteria</taxon>
        <taxon>Pseudomonadati</taxon>
        <taxon>Verrucomicrobiota</taxon>
        <taxon>Verrucomicrobiia</taxon>
        <taxon>Verrucomicrobiales</taxon>
        <taxon>Rubritaleaceae</taxon>
        <taxon>Rubritalea</taxon>
    </lineage>
</organism>
<evidence type="ECO:0000256" key="7">
    <source>
        <dbReference type="ARBA" id="ARBA00022840"/>
    </source>
</evidence>
<dbReference type="GO" id="GO:0004385">
    <property type="term" value="F:GMP kinase activity"/>
    <property type="evidence" value="ECO:0007669"/>
    <property type="project" value="UniProtKB-EC"/>
</dbReference>
<proteinExistence type="inferred from homology"/>
<dbReference type="InterPro" id="IPR027417">
    <property type="entry name" value="P-loop_NTPase"/>
</dbReference>
<dbReference type="PROSITE" id="PS00856">
    <property type="entry name" value="GUANYLATE_KINASE_1"/>
    <property type="match status" value="1"/>
</dbReference>
<reference evidence="12" key="1">
    <citation type="journal article" date="2019" name="Int. J. Syst. Evol. Microbiol.">
        <title>The Global Catalogue of Microorganisms (GCM) 10K type strain sequencing project: providing services to taxonomists for standard genome sequencing and annotation.</title>
        <authorList>
            <consortium name="The Broad Institute Genomics Platform"/>
            <consortium name="The Broad Institute Genome Sequencing Center for Infectious Disease"/>
            <person name="Wu L."/>
            <person name="Ma J."/>
        </authorList>
    </citation>
    <scope>NUCLEOTIDE SEQUENCE [LARGE SCALE GENOMIC DNA]</scope>
    <source>
        <strain evidence="12">JCM 16545</strain>
    </source>
</reference>